<dbReference type="PROSITE" id="PS50003">
    <property type="entry name" value="PH_DOMAIN"/>
    <property type="match status" value="1"/>
</dbReference>
<feature type="region of interest" description="Disordered" evidence="4">
    <location>
        <begin position="1659"/>
        <end position="1710"/>
    </location>
</feature>
<feature type="region of interest" description="Disordered" evidence="4">
    <location>
        <begin position="1"/>
        <end position="135"/>
    </location>
</feature>
<dbReference type="InterPro" id="IPR036020">
    <property type="entry name" value="WW_dom_sf"/>
</dbReference>
<evidence type="ECO:0000259" key="5">
    <source>
        <dbReference type="PROSITE" id="PS50002"/>
    </source>
</evidence>
<feature type="domain" description="WW" evidence="7">
    <location>
        <begin position="1163"/>
        <end position="1193"/>
    </location>
</feature>
<evidence type="ECO:0000256" key="3">
    <source>
        <dbReference type="SAM" id="Coils"/>
    </source>
</evidence>
<evidence type="ECO:0000256" key="1">
    <source>
        <dbReference type="ARBA" id="ARBA00022443"/>
    </source>
</evidence>
<feature type="domain" description="PH" evidence="6">
    <location>
        <begin position="1876"/>
        <end position="1983"/>
    </location>
</feature>
<dbReference type="Gene3D" id="2.30.30.40">
    <property type="entry name" value="SH3 Domains"/>
    <property type="match status" value="1"/>
</dbReference>
<feature type="coiled-coil region" evidence="3">
    <location>
        <begin position="2097"/>
        <end position="2171"/>
    </location>
</feature>
<keyword evidence="3" id="KW-0175">Coiled coil</keyword>
<dbReference type="InterPro" id="IPR036028">
    <property type="entry name" value="SH3-like_dom_sf"/>
</dbReference>
<feature type="compositionally biased region" description="Basic and acidic residues" evidence="4">
    <location>
        <begin position="437"/>
        <end position="447"/>
    </location>
</feature>
<feature type="compositionally biased region" description="Basic residues" evidence="4">
    <location>
        <begin position="286"/>
        <end position="296"/>
    </location>
</feature>
<feature type="compositionally biased region" description="Polar residues" evidence="4">
    <location>
        <begin position="106"/>
        <end position="115"/>
    </location>
</feature>
<dbReference type="SMART" id="SM00456">
    <property type="entry name" value="WW"/>
    <property type="match status" value="7"/>
</dbReference>
<evidence type="ECO:0000313" key="8">
    <source>
        <dbReference type="EMBL" id="GBG24691.1"/>
    </source>
</evidence>
<feature type="region of interest" description="Disordered" evidence="4">
    <location>
        <begin position="882"/>
        <end position="908"/>
    </location>
</feature>
<feature type="region of interest" description="Disordered" evidence="4">
    <location>
        <begin position="2072"/>
        <end position="2097"/>
    </location>
</feature>
<dbReference type="InParanoid" id="A0A2R5G9E5"/>
<feature type="domain" description="WW" evidence="7">
    <location>
        <begin position="807"/>
        <end position="841"/>
    </location>
</feature>
<gene>
    <name evidence="8" type="ORF">FCC1311_009092</name>
</gene>
<evidence type="ECO:0000313" key="9">
    <source>
        <dbReference type="Proteomes" id="UP000241890"/>
    </source>
</evidence>
<evidence type="ECO:0000259" key="7">
    <source>
        <dbReference type="PROSITE" id="PS50020"/>
    </source>
</evidence>
<dbReference type="GO" id="GO:0005547">
    <property type="term" value="F:phosphatidylinositol-3,4,5-trisphosphate binding"/>
    <property type="evidence" value="ECO:0007669"/>
    <property type="project" value="TreeGrafter"/>
</dbReference>
<feature type="compositionally biased region" description="Polar residues" evidence="4">
    <location>
        <begin position="739"/>
        <end position="750"/>
    </location>
</feature>
<feature type="compositionally biased region" description="Polar residues" evidence="4">
    <location>
        <begin position="76"/>
        <end position="86"/>
    </location>
</feature>
<feature type="compositionally biased region" description="Basic and acidic residues" evidence="4">
    <location>
        <begin position="31"/>
        <end position="41"/>
    </location>
</feature>
<feature type="domain" description="WW" evidence="7">
    <location>
        <begin position="859"/>
        <end position="887"/>
    </location>
</feature>
<evidence type="ECO:0000256" key="4">
    <source>
        <dbReference type="SAM" id="MobiDB-lite"/>
    </source>
</evidence>
<feature type="compositionally biased region" description="Polar residues" evidence="4">
    <location>
        <begin position="1462"/>
        <end position="1475"/>
    </location>
</feature>
<feature type="compositionally biased region" description="Basic and acidic residues" evidence="4">
    <location>
        <begin position="1523"/>
        <end position="1545"/>
    </location>
</feature>
<feature type="compositionally biased region" description="Basic and acidic residues" evidence="4">
    <location>
        <begin position="1071"/>
        <end position="1098"/>
    </location>
</feature>
<feature type="compositionally biased region" description="Low complexity" evidence="4">
    <location>
        <begin position="403"/>
        <end position="436"/>
    </location>
</feature>
<dbReference type="InterPro" id="IPR052227">
    <property type="entry name" value="Arf-Rho-GAP_ANK-PH_domain"/>
</dbReference>
<sequence>MAETGDEEPNVITNDIGEKVDGSMDDDDEQLGTKDKAKEDCPLNENDTDESKNLTLKEDEAAGQDCQSNEHDDNAAPTSTESQSPTGLHASDTADQALNEEKPIQTRISNEQLTTKAEVAVPNVPTEPRLANAESLDAADPVELKRLIVEEVKRTVRTQMARESRKDFEDKERKEKEHQVAEARKQAIAERQTQALQKLRQESDYLRKRNKDQEREIRRLQSVNTGLTRDIKVIVEEERRMAAIAIAEARNDLKRQLQHLMQEHNAQVEAMQNKIRHLELTQNPRHPQHQHTHQKHQYSELAEEKQHHSGEGLRNVGQDKRRARLLHLVDRAIASVEEIEVAPTSGHAGSLSPLSRKVKSWRLAEEESAADVPDVPGSSTSSRLLRRHDRDPDAHHSSHESGESSYYRQQQAPQRSIPQQQQQQQQQEQQPLGDQPRGLDDDPHAFLDHGPFVVHDPLVIAMPGLDPDRGLCCGCSGHGCGRGHGHGCGRGCGHGCGRDCGHGCGRDCGCGCCDHGCCDHDYSRADPCLYGDVFGHDRGRGFDPVSGPGSSSHLDRDRDRDCCDVVASGSAIVIEKSDDPLSSSCDRCDCRDRDHGRGHGRGRGLCTYRCHGLVGDRDRDRGRDCDACFYFCFDSCFCFGFDLIGVEKKSQTPAAPGACKSLFLDEASFPLIESHSLWIVFLFLLPTPLQVMQDPGTDRLFYFHKKTGTSQWGRPNDAFVAPEDAFASDSEDDEDEENQGQTSPGDNDTWTEVWDEETKRKFWYKEATGESRWVRPGPEARLQSDVVAARDLVDDGRPRTSTTGSILEEEGDWRMMKDNVTGRVFFYNVDSGQSQWERPDAFDGPNFLAGRLYSASERWEKLHDPATGRIFFFNREEGIAQWERPSDLDSEESPRLGTSPTSGALRDVSNFTSNIGNDKAESGDWEEIFDPDTGRTFFFDRKSGRSCWELPSRVPTKTSKETAKIDENDAGPVAPPSPRLPGVSASSRSVWKGDAEDAEDLTTGDLGDASGKPLESTYVRAPRRTSGAPAKLAALSRSASFTPSLPSSPAQSEASHEESSKGSHVGDVPEAETRIQDEEKLMTSEEERSPPREDDAEKASALSDDSDSLPDGPVNEALQSESEREGSIVGTAAFDGEETGSRRSAQGSLASSPTHSNSASDLSPWRELEDEATGRTYFFNQITGESQWIDPRKTTLVDEDWCELVDADTQRKYFYNKKTGESRWRLAETSNEKKLVAEPSPSAKAHQHPAPDFEKSPRRLDRSTTEVSGDNAQDASRRASAIPALSTPPKSPPAQTRQTSVSPLDADTFNPARRRDRSETQPTAHVAQDASSGSFRRASAHPGQTLPARKDSSVDVQIPDGDELSSADLPSESKKRETDPAIFDSGRRIERSETADGRSSAQAQRQQQQQQQQQRRTSAMPNLSGISYTEQQQQQQQALASDADEEAQLYGPGRRLDRSETFETQANPRETQANRRLSAMPRIASGTSLTSPAAGRAESGDTAARDEVTSEADIAAPVNQAPKLREVDPSMFDVTRRIERSETLEQPKQGSGNADHKRRTSAMPSLASGYLESERGQLVGGDEEEAAASDPISRSNSQQNSPINNATSGVSKEPRTGPAQRRASAMPDLNVGGHFDATRLTNGAAPGLMANYLNGFRPASHSRSADSAASSVGSRSLADDDCGSEGGGTVSSVGSQHRSQHGTSRRRKSSLLSFSPFIGSIAEEDALGEQDEEDDDDFMNASSNMSGSMVPPSHPPPISTAARRSSTIPEEFRPDIVFSGADSLLQNGGPKLQKSDPSDGAQDELSAAEMSFANLGPKAADGHLPGPFATDRTYFKPEEGFQIPAVRSAASPLSGGSQAGFDDIRAQGSSAGVRMLAPLQGYLEKRARHGRQQWQKRYFTLDEKCLRYYESERQATTKAREHAQLALARIDMSKVSHVEAEDGDEGFLFGVYGRGALGVLVLLRAESAHERDVWVAALGARVVKEPSTSRAGAASGDQQVYARCVDSVASSEPGMLKLAHGDMVRVLQMSEKERWWVGEVNGRVGNFLPDSVVLVGDDEAGAANGHGARAHSVAGSQASSGVYSGSRSGIRGRSESREGLRTEFNRVERRIEARKRREDLEAVLENLGVEPMRPPEAYPTEAYLEHMQEQLKDANVRNHKLLAEVRSLEWKLEQEDAGPAAPNAYLLVSYSKMLSYLRGNPRILVQIGANLAEEEQAAFAGIVSDALFDEYSVDESAFEGVLDVTVEMLWDQGLPLLDNMRRRDANMDTHEGFLPSMLAAFVRRSSTRGYLDRLLAAVKEDFMDALLGVGETRPKVLELACVLLDVVASDAGLDLVPQTLCNVGAILFDVGGQMTFLRFFFESVLVPALFWPGFLPDEAKLGDPALFRRMRTRIDGLVGLLCAELVQEHQGNEAASNARRLLLRLAAKLTRKIVDDASPSLSRKPAELCDLIVVACEDLYQLRAAAATWAGRFRAPAPLLEALQEIGEPSSVASAASSAQPYLVLRVQPASTSAMTSEVITPLDRDTIRLLVKARGKIDSSHDSWSPRRDGELLGQLEERFNDAKQALDGQRRIEYGIEVAGQYLSKLQHTREQLARKLEARWHMAFAYTSPRLENGGSSTLHYRPSGLVAGSSTDLVVPALSSIASHRSSPLSITDAAPARPRRQAPPVHRASFSLDEVDSVGADDTREAFGGNHEFGTSYHSGEAYSNGRREGQDDLNDYDDEEEEVEEVDDGDDDDDIEELTLDSLYGMSRQSVASETHDASKSDHLGDLMSTVFSPFNL</sequence>
<feature type="compositionally biased region" description="Acidic residues" evidence="4">
    <location>
        <begin position="1723"/>
        <end position="1738"/>
    </location>
</feature>
<dbReference type="EMBL" id="BEYU01000008">
    <property type="protein sequence ID" value="GBG24691.1"/>
    <property type="molecule type" value="Genomic_DNA"/>
</dbReference>
<evidence type="ECO:0000256" key="2">
    <source>
        <dbReference type="PROSITE-ProRule" id="PRU00192"/>
    </source>
</evidence>
<feature type="region of interest" description="Disordered" evidence="4">
    <location>
        <begin position="1226"/>
        <end position="1630"/>
    </location>
</feature>
<dbReference type="CDD" id="cd00201">
    <property type="entry name" value="WW"/>
    <property type="match status" value="6"/>
</dbReference>
<dbReference type="Gene3D" id="2.30.29.30">
    <property type="entry name" value="Pleckstrin-homology domain (PH domain)/Phosphotyrosine-binding domain (PTB)"/>
    <property type="match status" value="1"/>
</dbReference>
<keyword evidence="9" id="KW-1185">Reference proteome</keyword>
<feature type="domain" description="WW" evidence="7">
    <location>
        <begin position="1195"/>
        <end position="1229"/>
    </location>
</feature>
<feature type="compositionally biased region" description="Low complexity" evidence="4">
    <location>
        <begin position="2072"/>
        <end position="2091"/>
    </location>
</feature>
<feature type="domain" description="WW" evidence="7">
    <location>
        <begin position="925"/>
        <end position="953"/>
    </location>
</feature>
<dbReference type="InterPro" id="IPR001202">
    <property type="entry name" value="WW_dom"/>
</dbReference>
<feature type="region of interest" description="Disordered" evidence="4">
    <location>
        <begin position="1781"/>
        <end position="1804"/>
    </location>
</feature>
<dbReference type="PANTHER" id="PTHR45899:SF2">
    <property type="entry name" value="RHO GTPASE ACTIVATING PROTEIN AT 15B, ISOFORM C"/>
    <property type="match status" value="1"/>
</dbReference>
<dbReference type="InterPro" id="IPR011993">
    <property type="entry name" value="PH-like_dom_sf"/>
</dbReference>
<dbReference type="SUPFAM" id="SSF51045">
    <property type="entry name" value="WW domain"/>
    <property type="match status" value="2"/>
</dbReference>
<name>A0A2R5G9E5_9STRA</name>
<proteinExistence type="predicted"/>
<dbReference type="Pfam" id="PF00397">
    <property type="entry name" value="WW"/>
    <property type="match status" value="5"/>
</dbReference>
<dbReference type="Pfam" id="PF00169">
    <property type="entry name" value="PH"/>
    <property type="match status" value="1"/>
</dbReference>
<feature type="compositionally biased region" description="Polar residues" evidence="4">
    <location>
        <begin position="1037"/>
        <end position="1053"/>
    </location>
</feature>
<feature type="compositionally biased region" description="Polar residues" evidence="4">
    <location>
        <begin position="1592"/>
        <end position="1610"/>
    </location>
</feature>
<feature type="compositionally biased region" description="Acidic residues" evidence="4">
    <location>
        <begin position="729"/>
        <end position="738"/>
    </location>
</feature>
<feature type="domain" description="SH3" evidence="5">
    <location>
        <begin position="1997"/>
        <end position="2057"/>
    </location>
</feature>
<feature type="compositionally biased region" description="Low complexity" evidence="4">
    <location>
        <begin position="1659"/>
        <end position="1676"/>
    </location>
</feature>
<feature type="compositionally biased region" description="Basic and acidic residues" evidence="4">
    <location>
        <begin position="1371"/>
        <end position="1396"/>
    </location>
</feature>
<dbReference type="PANTHER" id="PTHR45899">
    <property type="entry name" value="RHO GTPASE ACTIVATING PROTEIN AT 15B, ISOFORM C"/>
    <property type="match status" value="1"/>
</dbReference>
<feature type="compositionally biased region" description="Polar residues" evidence="4">
    <location>
        <begin position="1265"/>
        <end position="1274"/>
    </location>
</feature>
<dbReference type="OrthoDB" id="26525at2759"/>
<feature type="compositionally biased region" description="Low complexity" evidence="4">
    <location>
        <begin position="1430"/>
        <end position="1441"/>
    </location>
</feature>
<comment type="caution">
    <text evidence="8">The sequence shown here is derived from an EMBL/GenBank/DDBJ whole genome shotgun (WGS) entry which is preliminary data.</text>
</comment>
<feature type="compositionally biased region" description="Low complexity" evidence="4">
    <location>
        <begin position="1398"/>
        <end position="1416"/>
    </location>
</feature>
<feature type="domain" description="WW" evidence="7">
    <location>
        <begin position="750"/>
        <end position="778"/>
    </location>
</feature>
<dbReference type="SMART" id="SM00233">
    <property type="entry name" value="PH"/>
    <property type="match status" value="1"/>
</dbReference>
<dbReference type="SUPFAM" id="SSF50044">
    <property type="entry name" value="SH3-domain"/>
    <property type="match status" value="1"/>
</dbReference>
<keyword evidence="1 2" id="KW-0728">SH3 domain</keyword>
<protein>
    <submittedName>
        <fullName evidence="8">Pre-mRNA-processing factor 40-like B</fullName>
    </submittedName>
</protein>
<feature type="compositionally biased region" description="Basic and acidic residues" evidence="4">
    <location>
        <begin position="958"/>
        <end position="967"/>
    </location>
</feature>
<feature type="region of interest" description="Disordered" evidence="4">
    <location>
        <begin position="2649"/>
        <end position="2672"/>
    </location>
</feature>
<dbReference type="GO" id="GO:0005737">
    <property type="term" value="C:cytoplasm"/>
    <property type="evidence" value="ECO:0007669"/>
    <property type="project" value="TreeGrafter"/>
</dbReference>
<accession>A0A2R5G9E5</accession>
<feature type="compositionally biased region" description="Basic residues" evidence="4">
    <location>
        <begin position="1698"/>
        <end position="1709"/>
    </location>
</feature>
<feature type="compositionally biased region" description="Polar residues" evidence="4">
    <location>
        <begin position="1417"/>
        <end position="1429"/>
    </location>
</feature>
<feature type="region of interest" description="Disordered" evidence="4">
    <location>
        <begin position="2686"/>
        <end position="2720"/>
    </location>
</feature>
<feature type="compositionally biased region" description="Basic and acidic residues" evidence="4">
    <location>
        <begin position="388"/>
        <end position="402"/>
    </location>
</feature>
<feature type="compositionally biased region" description="Basic and acidic residues" evidence="4">
    <location>
        <begin position="302"/>
        <end position="311"/>
    </location>
</feature>
<feature type="compositionally biased region" description="Polar residues" evidence="4">
    <location>
        <begin position="1293"/>
        <end position="1302"/>
    </location>
</feature>
<dbReference type="PROSITE" id="PS50020">
    <property type="entry name" value="WW_DOMAIN_2"/>
    <property type="match status" value="6"/>
</dbReference>
<evidence type="ECO:0000259" key="6">
    <source>
        <dbReference type="PROSITE" id="PS50003"/>
    </source>
</evidence>
<dbReference type="PROSITE" id="PS01159">
    <property type="entry name" value="WW_DOMAIN_1"/>
    <property type="match status" value="4"/>
</dbReference>
<feature type="region of interest" description="Disordered" evidence="4">
    <location>
        <begin position="284"/>
        <end position="318"/>
    </location>
</feature>
<feature type="region of interest" description="Disordered" evidence="4">
    <location>
        <begin position="366"/>
        <end position="450"/>
    </location>
</feature>
<dbReference type="SUPFAM" id="SSF50729">
    <property type="entry name" value="PH domain-like"/>
    <property type="match status" value="1"/>
</dbReference>
<feature type="region of interest" description="Disordered" evidence="4">
    <location>
        <begin position="159"/>
        <end position="180"/>
    </location>
</feature>
<feature type="region of interest" description="Disordered" evidence="4">
    <location>
        <begin position="726"/>
        <end position="751"/>
    </location>
</feature>
<dbReference type="PROSITE" id="PS50002">
    <property type="entry name" value="SH3"/>
    <property type="match status" value="1"/>
</dbReference>
<dbReference type="Gene3D" id="2.20.70.10">
    <property type="match status" value="6"/>
</dbReference>
<reference evidence="8 9" key="1">
    <citation type="submission" date="2017-12" db="EMBL/GenBank/DDBJ databases">
        <title>Sequencing, de novo assembly and annotation of complete genome of a new Thraustochytrid species, strain FCC1311.</title>
        <authorList>
            <person name="Sedici K."/>
            <person name="Godart F."/>
            <person name="Aiese Cigliano R."/>
            <person name="Sanseverino W."/>
            <person name="Barakat M."/>
            <person name="Ortet P."/>
            <person name="Marechal E."/>
            <person name="Cagnac O."/>
            <person name="Amato A."/>
        </authorList>
    </citation>
    <scope>NUCLEOTIDE SEQUENCE [LARGE SCALE GENOMIC DNA]</scope>
</reference>
<feature type="region of interest" description="Disordered" evidence="4">
    <location>
        <begin position="952"/>
        <end position="1168"/>
    </location>
</feature>
<feature type="compositionally biased region" description="Basic and acidic residues" evidence="4">
    <location>
        <begin position="1226"/>
        <end position="1236"/>
    </location>
</feature>
<dbReference type="Proteomes" id="UP000241890">
    <property type="component" value="Unassembled WGS sequence"/>
</dbReference>
<feature type="compositionally biased region" description="Basic and acidic residues" evidence="4">
    <location>
        <begin position="49"/>
        <end position="60"/>
    </location>
</feature>
<feature type="compositionally biased region" description="Basic and acidic residues" evidence="4">
    <location>
        <begin position="1249"/>
        <end position="1264"/>
    </location>
</feature>
<organism evidence="8 9">
    <name type="scientific">Hondaea fermentalgiana</name>
    <dbReference type="NCBI Taxonomy" id="2315210"/>
    <lineage>
        <taxon>Eukaryota</taxon>
        <taxon>Sar</taxon>
        <taxon>Stramenopiles</taxon>
        <taxon>Bigyra</taxon>
        <taxon>Labyrinthulomycetes</taxon>
        <taxon>Thraustochytrida</taxon>
        <taxon>Thraustochytriidae</taxon>
        <taxon>Hondaea</taxon>
    </lineage>
</organism>
<dbReference type="CDD" id="cd00821">
    <property type="entry name" value="PH"/>
    <property type="match status" value="1"/>
</dbReference>
<dbReference type="InterPro" id="IPR001849">
    <property type="entry name" value="PH_domain"/>
</dbReference>
<feature type="compositionally biased region" description="Polar residues" evidence="4">
    <location>
        <begin position="1142"/>
        <end position="1161"/>
    </location>
</feature>
<feature type="region of interest" description="Disordered" evidence="4">
    <location>
        <begin position="1723"/>
        <end position="1766"/>
    </location>
</feature>
<dbReference type="InterPro" id="IPR001452">
    <property type="entry name" value="SH3_domain"/>
</dbReference>